<dbReference type="RefSeq" id="WP_382394479.1">
    <property type="nucleotide sequence ID" value="NZ_JBHUNA010000026.1"/>
</dbReference>
<accession>A0ABW5V893</accession>
<dbReference type="Proteomes" id="UP001597502">
    <property type="component" value="Unassembled WGS sequence"/>
</dbReference>
<proteinExistence type="predicted"/>
<keyword evidence="3" id="KW-1185">Reference proteome</keyword>
<gene>
    <name evidence="2" type="ORF">ACFSUO_12155</name>
</gene>
<dbReference type="EMBL" id="JBHUNA010000026">
    <property type="protein sequence ID" value="MFD2761705.1"/>
    <property type="molecule type" value="Genomic_DNA"/>
</dbReference>
<feature type="transmembrane region" description="Helical" evidence="1">
    <location>
        <begin position="44"/>
        <end position="62"/>
    </location>
</feature>
<comment type="caution">
    <text evidence="2">The sequence shown here is derived from an EMBL/GenBank/DDBJ whole genome shotgun (WGS) entry which is preliminary data.</text>
</comment>
<reference evidence="3" key="1">
    <citation type="journal article" date="2019" name="Int. J. Syst. Evol. Microbiol.">
        <title>The Global Catalogue of Microorganisms (GCM) 10K type strain sequencing project: providing services to taxonomists for standard genome sequencing and annotation.</title>
        <authorList>
            <consortium name="The Broad Institute Genomics Platform"/>
            <consortium name="The Broad Institute Genome Sequencing Center for Infectious Disease"/>
            <person name="Wu L."/>
            <person name="Ma J."/>
        </authorList>
    </citation>
    <scope>NUCLEOTIDE SEQUENCE [LARGE SCALE GENOMIC DNA]</scope>
    <source>
        <strain evidence="3">TISTR 1535</strain>
    </source>
</reference>
<protein>
    <recommendedName>
        <fullName evidence="4">Amino acid permease</fullName>
    </recommendedName>
</protein>
<feature type="transmembrane region" description="Helical" evidence="1">
    <location>
        <begin position="20"/>
        <end position="38"/>
    </location>
</feature>
<sequence>MTSVFTHYIVRNKSQNYWRYLILPLIGFTIIAYVWINLAPQAKTLGLTWLAAGIIIAIYFAVTKKDASIDMD</sequence>
<evidence type="ECO:0000313" key="2">
    <source>
        <dbReference type="EMBL" id="MFD2761705.1"/>
    </source>
</evidence>
<organism evidence="2 3">
    <name type="scientific">Lentibacillus juripiscarius</name>
    <dbReference type="NCBI Taxonomy" id="257446"/>
    <lineage>
        <taxon>Bacteria</taxon>
        <taxon>Bacillati</taxon>
        <taxon>Bacillota</taxon>
        <taxon>Bacilli</taxon>
        <taxon>Bacillales</taxon>
        <taxon>Bacillaceae</taxon>
        <taxon>Lentibacillus</taxon>
    </lineage>
</organism>
<keyword evidence="1" id="KW-1133">Transmembrane helix</keyword>
<keyword evidence="1" id="KW-0472">Membrane</keyword>
<keyword evidence="1" id="KW-0812">Transmembrane</keyword>
<evidence type="ECO:0008006" key="4">
    <source>
        <dbReference type="Google" id="ProtNLM"/>
    </source>
</evidence>
<name>A0ABW5V893_9BACI</name>
<evidence type="ECO:0000313" key="3">
    <source>
        <dbReference type="Proteomes" id="UP001597502"/>
    </source>
</evidence>
<evidence type="ECO:0000256" key="1">
    <source>
        <dbReference type="SAM" id="Phobius"/>
    </source>
</evidence>